<organism evidence="3 4">
    <name type="scientific">Magnusiomyces paraingens</name>
    <dbReference type="NCBI Taxonomy" id="2606893"/>
    <lineage>
        <taxon>Eukaryota</taxon>
        <taxon>Fungi</taxon>
        <taxon>Dikarya</taxon>
        <taxon>Ascomycota</taxon>
        <taxon>Saccharomycotina</taxon>
        <taxon>Dipodascomycetes</taxon>
        <taxon>Dipodascales</taxon>
        <taxon>Dipodascaceae</taxon>
        <taxon>Magnusiomyces</taxon>
    </lineage>
</organism>
<feature type="compositionally biased region" description="Low complexity" evidence="2">
    <location>
        <begin position="310"/>
        <end position="323"/>
    </location>
</feature>
<feature type="region of interest" description="Disordered" evidence="2">
    <location>
        <begin position="220"/>
        <end position="345"/>
    </location>
</feature>
<sequence length="419" mass="46803">MDQNYLSADFYVDLTSTSSVYSYDGLPGDLLSENNPPPLDHGVDGDDDVDIDEEEEDVENVIDNVHVRSLGSTNNNSDAQKSSVLDGVTSEQFFLNLPEIDTKSFIYDSTYFLLEPEEKSAPKFSDMNTNTPVVADPFDQQSLNNIISTHNTENNMSITTNSNSLDITAMNTQIVPAIKLESLQDHTTSPPVNNHSHTTTDSESALLEQPDLLMSLLPASQMQQTSPSPEFTKSSLKQSPNVPSIIPSPSEHELSTSASTNTSGFLPYSSHSSPALQSPPQLPLPELRSRKNSSSNVRPTINKISAPKTSSNVSSMNSYSSLSAADLTPLPTDPIHTDEERKRRNRIYAKRSRDLKNQKYKESMDKNKLMERKMDELTRENNELKLSNQRMEFKIKQLEQQLRFYGIDNGKQDLDHSCY</sequence>
<dbReference type="AlphaFoldDB" id="A0A5E8BT06"/>
<accession>A0A5E8BT06</accession>
<feature type="compositionally biased region" description="Low complexity" evidence="2">
    <location>
        <begin position="239"/>
        <end position="249"/>
    </location>
</feature>
<dbReference type="Proteomes" id="UP000398389">
    <property type="component" value="Unassembled WGS sequence"/>
</dbReference>
<evidence type="ECO:0000256" key="2">
    <source>
        <dbReference type="SAM" id="MobiDB-lite"/>
    </source>
</evidence>
<protein>
    <recommendedName>
        <fullName evidence="5">BZIP domain-containing protein</fullName>
    </recommendedName>
</protein>
<proteinExistence type="predicted"/>
<reference evidence="3 4" key="1">
    <citation type="submission" date="2019-09" db="EMBL/GenBank/DDBJ databases">
        <authorList>
            <person name="Brejova B."/>
        </authorList>
    </citation>
    <scope>NUCLEOTIDE SEQUENCE [LARGE SCALE GENOMIC DNA]</scope>
</reference>
<feature type="coiled-coil region" evidence="1">
    <location>
        <begin position="360"/>
        <end position="401"/>
    </location>
</feature>
<dbReference type="CDD" id="cd14686">
    <property type="entry name" value="bZIP"/>
    <property type="match status" value="1"/>
</dbReference>
<feature type="compositionally biased region" description="Polar residues" evidence="2">
    <location>
        <begin position="185"/>
        <end position="203"/>
    </location>
</feature>
<feature type="region of interest" description="Disordered" evidence="2">
    <location>
        <begin position="185"/>
        <end position="204"/>
    </location>
</feature>
<gene>
    <name evidence="3" type="ORF">SAPINGB_P003705</name>
</gene>
<dbReference type="GeneID" id="43582521"/>
<feature type="compositionally biased region" description="Low complexity" evidence="2">
    <location>
        <begin position="267"/>
        <end position="279"/>
    </location>
</feature>
<feature type="compositionally biased region" description="Polar residues" evidence="2">
    <location>
        <begin position="255"/>
        <end position="264"/>
    </location>
</feature>
<evidence type="ECO:0000256" key="1">
    <source>
        <dbReference type="SAM" id="Coils"/>
    </source>
</evidence>
<evidence type="ECO:0000313" key="4">
    <source>
        <dbReference type="Proteomes" id="UP000398389"/>
    </source>
</evidence>
<keyword evidence="1" id="KW-0175">Coiled coil</keyword>
<dbReference type="RefSeq" id="XP_031854312.1">
    <property type="nucleotide sequence ID" value="XM_031998421.1"/>
</dbReference>
<evidence type="ECO:0000313" key="3">
    <source>
        <dbReference type="EMBL" id="VVT53699.1"/>
    </source>
</evidence>
<keyword evidence="4" id="KW-1185">Reference proteome</keyword>
<evidence type="ECO:0008006" key="5">
    <source>
        <dbReference type="Google" id="ProtNLM"/>
    </source>
</evidence>
<name>A0A5E8BT06_9ASCO</name>
<feature type="compositionally biased region" description="Polar residues" evidence="2">
    <location>
        <begin position="220"/>
        <end position="238"/>
    </location>
</feature>
<dbReference type="EMBL" id="CABVLU010000003">
    <property type="protein sequence ID" value="VVT53699.1"/>
    <property type="molecule type" value="Genomic_DNA"/>
</dbReference>
<feature type="compositionally biased region" description="Polar residues" evidence="2">
    <location>
        <begin position="292"/>
        <end position="309"/>
    </location>
</feature>